<dbReference type="EMBL" id="CAOF01000194">
    <property type="protein sequence ID" value="CCO50080.1"/>
    <property type="molecule type" value="Genomic_DNA"/>
</dbReference>
<accession>A0AAV2VZZ2</accession>
<evidence type="ECO:0000256" key="3">
    <source>
        <dbReference type="ARBA" id="ARBA00023163"/>
    </source>
</evidence>
<dbReference type="Pfam" id="PF13377">
    <property type="entry name" value="Peripla_BP_3"/>
    <property type="match status" value="1"/>
</dbReference>
<sequence length="343" mass="37308">MTAKKLTLKDVSLALGVSTATISNAFNRPNQLSEKLRLHILAECEKMGFYGPNAAARSLKIGKSGIIGVSLAEHLQYNFSDPIATQFLTGVSEVFDEENINILLLPSRVGFAESRSFDAYADGFIVYGPPKDDEMLARLIRQHKPMVSVDVDIDGVCHINTDDEGAASLIATHTLSQPFQQVCILGLRLTASREVEKIKTSDLLAPNLSVSNRRLLGMQNVLKAKKGHFLSDEFIWNVPDNNFEQGYAAAQKAIETTRPDVILCMSDVIALGAMQACQDAGLNVPADVRISGFDDIPQAKTAGLTTIHQAQREKGRLAAHMILGKEPLKSCVIDSELCVRTSA</sequence>
<evidence type="ECO:0000313" key="5">
    <source>
        <dbReference type="EMBL" id="CCO50080.1"/>
    </source>
</evidence>
<dbReference type="CDD" id="cd01392">
    <property type="entry name" value="HTH_LacI"/>
    <property type="match status" value="1"/>
</dbReference>
<dbReference type="InterPro" id="IPR046335">
    <property type="entry name" value="LacI/GalR-like_sensor"/>
</dbReference>
<gene>
    <name evidence="5" type="ORF">VIBNISOn1_970103</name>
</gene>
<keyword evidence="3" id="KW-0804">Transcription</keyword>
<dbReference type="SUPFAM" id="SSF53822">
    <property type="entry name" value="Periplasmic binding protein-like I"/>
    <property type="match status" value="1"/>
</dbReference>
<proteinExistence type="predicted"/>
<keyword evidence="2" id="KW-0238">DNA-binding</keyword>
<evidence type="ECO:0000313" key="6">
    <source>
        <dbReference type="Proteomes" id="UP000018211"/>
    </source>
</evidence>
<keyword evidence="1" id="KW-0805">Transcription regulation</keyword>
<dbReference type="PANTHER" id="PTHR30146:SF138">
    <property type="entry name" value="TRANSCRIPTIONAL REGULATORY PROTEIN"/>
    <property type="match status" value="1"/>
</dbReference>
<dbReference type="GO" id="GO:0003700">
    <property type="term" value="F:DNA-binding transcription factor activity"/>
    <property type="evidence" value="ECO:0007669"/>
    <property type="project" value="TreeGrafter"/>
</dbReference>
<protein>
    <submittedName>
        <fullName evidence="5">Transcriptional regulator LacI family</fullName>
    </submittedName>
</protein>
<organism evidence="5 6">
    <name type="scientific">Vibrio nigripulchritudo SOn1</name>
    <dbReference type="NCBI Taxonomy" id="1238450"/>
    <lineage>
        <taxon>Bacteria</taxon>
        <taxon>Pseudomonadati</taxon>
        <taxon>Pseudomonadota</taxon>
        <taxon>Gammaproteobacteria</taxon>
        <taxon>Vibrionales</taxon>
        <taxon>Vibrionaceae</taxon>
        <taxon>Vibrio</taxon>
    </lineage>
</organism>
<dbReference type="GO" id="GO:0000976">
    <property type="term" value="F:transcription cis-regulatory region binding"/>
    <property type="evidence" value="ECO:0007669"/>
    <property type="project" value="TreeGrafter"/>
</dbReference>
<dbReference type="Gene3D" id="3.40.50.2300">
    <property type="match status" value="2"/>
</dbReference>
<dbReference type="PROSITE" id="PS50932">
    <property type="entry name" value="HTH_LACI_2"/>
    <property type="match status" value="1"/>
</dbReference>
<dbReference type="Proteomes" id="UP000018211">
    <property type="component" value="Unassembled WGS sequence"/>
</dbReference>
<feature type="domain" description="HTH lacI-type" evidence="4">
    <location>
        <begin position="6"/>
        <end position="61"/>
    </location>
</feature>
<evidence type="ECO:0000256" key="1">
    <source>
        <dbReference type="ARBA" id="ARBA00023015"/>
    </source>
</evidence>
<dbReference type="CDD" id="cd06279">
    <property type="entry name" value="PBP1_LacI-like"/>
    <property type="match status" value="1"/>
</dbReference>
<evidence type="ECO:0000256" key="2">
    <source>
        <dbReference type="ARBA" id="ARBA00023125"/>
    </source>
</evidence>
<reference evidence="5 6" key="1">
    <citation type="journal article" date="2013" name="ISME J.">
        <title>Comparative genomics of pathogenic lineages of Vibrio nigripulchritudo identifies virulence-associated traits.</title>
        <authorList>
            <person name="Goudenege D."/>
            <person name="Labreuche Y."/>
            <person name="Krin E."/>
            <person name="Ansquer D."/>
            <person name="Mangenot S."/>
            <person name="Calteau A."/>
            <person name="Medigue C."/>
            <person name="Mazel D."/>
            <person name="Polz M.F."/>
            <person name="Le Roux F."/>
        </authorList>
    </citation>
    <scope>NUCLEOTIDE SEQUENCE [LARGE SCALE GENOMIC DNA]</scope>
    <source>
        <strain evidence="5 6">SOn1</strain>
    </source>
</reference>
<comment type="caution">
    <text evidence="5">The sequence shown here is derived from an EMBL/GenBank/DDBJ whole genome shotgun (WGS) entry which is preliminary data.</text>
</comment>
<evidence type="ECO:0000259" key="4">
    <source>
        <dbReference type="PROSITE" id="PS50932"/>
    </source>
</evidence>
<dbReference type="InterPro" id="IPR000843">
    <property type="entry name" value="HTH_LacI"/>
</dbReference>
<dbReference type="SMART" id="SM00354">
    <property type="entry name" value="HTH_LACI"/>
    <property type="match status" value="1"/>
</dbReference>
<dbReference type="InterPro" id="IPR028082">
    <property type="entry name" value="Peripla_BP_I"/>
</dbReference>
<dbReference type="SUPFAM" id="SSF47413">
    <property type="entry name" value="lambda repressor-like DNA-binding domains"/>
    <property type="match status" value="1"/>
</dbReference>
<dbReference type="Gene3D" id="1.10.260.40">
    <property type="entry name" value="lambda repressor-like DNA-binding domains"/>
    <property type="match status" value="1"/>
</dbReference>
<dbReference type="RefSeq" id="WP_022613986.1">
    <property type="nucleotide sequence ID" value="NZ_LK391965.1"/>
</dbReference>
<dbReference type="AlphaFoldDB" id="A0AAV2VZZ2"/>
<name>A0AAV2VZZ2_9VIBR</name>
<dbReference type="PANTHER" id="PTHR30146">
    <property type="entry name" value="LACI-RELATED TRANSCRIPTIONAL REPRESSOR"/>
    <property type="match status" value="1"/>
</dbReference>
<dbReference type="InterPro" id="IPR010982">
    <property type="entry name" value="Lambda_DNA-bd_dom_sf"/>
</dbReference>